<keyword evidence="1" id="KW-0732">Signal</keyword>
<dbReference type="EMBL" id="JAAMPU010000107">
    <property type="protein sequence ID" value="NMH29126.1"/>
    <property type="molecule type" value="Genomic_DNA"/>
</dbReference>
<dbReference type="AlphaFoldDB" id="A0A972JHD6"/>
<protein>
    <submittedName>
        <fullName evidence="2">DUF4835 family protein</fullName>
    </submittedName>
</protein>
<feature type="signal peptide" evidence="1">
    <location>
        <begin position="1"/>
        <end position="18"/>
    </location>
</feature>
<keyword evidence="3" id="KW-1185">Reference proteome</keyword>
<dbReference type="InterPro" id="IPR032274">
    <property type="entry name" value="DUF4835"/>
</dbReference>
<comment type="caution">
    <text evidence="2">The sequence shown here is derived from an EMBL/GenBank/DDBJ whole genome shotgun (WGS) entry which is preliminary data.</text>
</comment>
<dbReference type="Pfam" id="PF16119">
    <property type="entry name" value="DUF4835"/>
    <property type="match status" value="1"/>
</dbReference>
<proteinExistence type="predicted"/>
<organism evidence="2 3">
    <name type="scientific">Flavobacterium silvaticum</name>
    <dbReference type="NCBI Taxonomy" id="1852020"/>
    <lineage>
        <taxon>Bacteria</taxon>
        <taxon>Pseudomonadati</taxon>
        <taxon>Bacteroidota</taxon>
        <taxon>Flavobacteriia</taxon>
        <taxon>Flavobacteriales</taxon>
        <taxon>Flavobacteriaceae</taxon>
        <taxon>Flavobacterium</taxon>
    </lineage>
</organism>
<evidence type="ECO:0000313" key="3">
    <source>
        <dbReference type="Proteomes" id="UP000712080"/>
    </source>
</evidence>
<name>A0A972JHD6_9FLAO</name>
<evidence type="ECO:0000256" key="1">
    <source>
        <dbReference type="SAM" id="SignalP"/>
    </source>
</evidence>
<sequence length="295" mass="33049">MRNIFWSLFLFTGLSLQAQELNCTVSINADQAGLTNNQVFKTLENSISDFVNRTDWTGQGFNQNERISCSMYITVTSYSNNQFAASIQVQSARPVFDSTYSSPVFNFNDKDFNFDYTEFQNLIFNPGTFDSNLVSVLAFYSFIMIGIDADTFSPNGGQSYFENAQDIANAASNTNYKGWKQSDGNQNRYFLINDLLSSTYSAFHDTMYEYHRNGLDKMSIDPKAAKEAIAASMETLAKVNAARPNAFLTRVFFDSKSDELVSIYSGGPSIPIAPLIDRLNKLSPLNSSKWSGIKM</sequence>
<gene>
    <name evidence="2" type="ORF">G6047_13875</name>
</gene>
<dbReference type="RefSeq" id="WP_169528215.1">
    <property type="nucleotide sequence ID" value="NZ_JAAMPU010000107.1"/>
</dbReference>
<reference evidence="2" key="1">
    <citation type="submission" date="2020-02" db="EMBL/GenBank/DDBJ databases">
        <title>Flavobacterium sp. genome.</title>
        <authorList>
            <person name="Jung H.S."/>
            <person name="Baek J.H."/>
            <person name="Jeon C.O."/>
        </authorList>
    </citation>
    <scope>NUCLEOTIDE SEQUENCE</scope>
    <source>
        <strain evidence="2">SE-s28</strain>
    </source>
</reference>
<feature type="chain" id="PRO_5037891791" evidence="1">
    <location>
        <begin position="19"/>
        <end position="295"/>
    </location>
</feature>
<accession>A0A972JHD6</accession>
<dbReference type="Proteomes" id="UP000712080">
    <property type="component" value="Unassembled WGS sequence"/>
</dbReference>
<evidence type="ECO:0000313" key="2">
    <source>
        <dbReference type="EMBL" id="NMH29126.1"/>
    </source>
</evidence>